<evidence type="ECO:0000256" key="2">
    <source>
        <dbReference type="ARBA" id="ARBA00008048"/>
    </source>
</evidence>
<accession>A0A6G1IK68</accession>
<keyword evidence="7" id="KW-1185">Reference proteome</keyword>
<keyword evidence="4" id="KW-0804">Transcription</keyword>
<dbReference type="OrthoDB" id="5326237at2759"/>
<keyword evidence="5" id="KW-0539">Nucleus</keyword>
<proteinExistence type="inferred from homology"/>
<evidence type="ECO:0000256" key="5">
    <source>
        <dbReference type="ARBA" id="ARBA00023242"/>
    </source>
</evidence>
<gene>
    <name evidence="6" type="ORF">K458DRAFT_317242</name>
</gene>
<dbReference type="GO" id="GO:0016592">
    <property type="term" value="C:mediator complex"/>
    <property type="evidence" value="ECO:0007669"/>
    <property type="project" value="InterPro"/>
</dbReference>
<dbReference type="InterPro" id="IPR021627">
    <property type="entry name" value="Mediator_Med27"/>
</dbReference>
<dbReference type="Proteomes" id="UP000799291">
    <property type="component" value="Unassembled WGS sequence"/>
</dbReference>
<dbReference type="EMBL" id="MU005612">
    <property type="protein sequence ID" value="KAF2678383.1"/>
    <property type="molecule type" value="Genomic_DNA"/>
</dbReference>
<keyword evidence="3" id="KW-0805">Transcription regulation</keyword>
<evidence type="ECO:0000313" key="7">
    <source>
        <dbReference type="Proteomes" id="UP000799291"/>
    </source>
</evidence>
<evidence type="ECO:0000256" key="4">
    <source>
        <dbReference type="ARBA" id="ARBA00023163"/>
    </source>
</evidence>
<evidence type="ECO:0000256" key="3">
    <source>
        <dbReference type="ARBA" id="ARBA00023015"/>
    </source>
</evidence>
<dbReference type="Pfam" id="PF11571">
    <property type="entry name" value="Med27"/>
    <property type="match status" value="1"/>
</dbReference>
<organism evidence="6 7">
    <name type="scientific">Lentithecium fluviatile CBS 122367</name>
    <dbReference type="NCBI Taxonomy" id="1168545"/>
    <lineage>
        <taxon>Eukaryota</taxon>
        <taxon>Fungi</taxon>
        <taxon>Dikarya</taxon>
        <taxon>Ascomycota</taxon>
        <taxon>Pezizomycotina</taxon>
        <taxon>Dothideomycetes</taxon>
        <taxon>Pleosporomycetidae</taxon>
        <taxon>Pleosporales</taxon>
        <taxon>Massarineae</taxon>
        <taxon>Lentitheciaceae</taxon>
        <taxon>Lentithecium</taxon>
    </lineage>
</organism>
<evidence type="ECO:0000313" key="6">
    <source>
        <dbReference type="EMBL" id="KAF2678383.1"/>
    </source>
</evidence>
<comment type="similarity">
    <text evidence="2">Belongs to the Mediator complex subunit 27 family.</text>
</comment>
<dbReference type="AlphaFoldDB" id="A0A6G1IK68"/>
<sequence>MAVADVSAEPDASYDEAQNISALAHLERLQAQLNGLRPTVSRVVTPFYSPPSPALFHEFKAGLYAAQAEIKSFRNNFLAQETQAILEHARQRESEDGDLSKCGEVSHYGWIEREKREKENAKKTKGAETVEQCEAALTDEEVDKIVREWRARNLKLGFEAKERSRDLTIIFVAYGYRLRFHVVVSQDANEPRKLQAACMGTTDVDLTITRCIASRPNVNDLKYLLDMIAAYKNVKSADCAKCGKVYDTDLYRPWARRGKHIDAVDEKAEIVWQALHESCLD</sequence>
<name>A0A6G1IK68_9PLEO</name>
<protein>
    <submittedName>
        <fullName evidence="6">Uncharacterized protein</fullName>
    </submittedName>
</protein>
<reference evidence="6" key="1">
    <citation type="journal article" date="2020" name="Stud. Mycol.">
        <title>101 Dothideomycetes genomes: a test case for predicting lifestyles and emergence of pathogens.</title>
        <authorList>
            <person name="Haridas S."/>
            <person name="Albert R."/>
            <person name="Binder M."/>
            <person name="Bloem J."/>
            <person name="Labutti K."/>
            <person name="Salamov A."/>
            <person name="Andreopoulos B."/>
            <person name="Baker S."/>
            <person name="Barry K."/>
            <person name="Bills G."/>
            <person name="Bluhm B."/>
            <person name="Cannon C."/>
            <person name="Castanera R."/>
            <person name="Culley D."/>
            <person name="Daum C."/>
            <person name="Ezra D."/>
            <person name="Gonzalez J."/>
            <person name="Henrissat B."/>
            <person name="Kuo A."/>
            <person name="Liang C."/>
            <person name="Lipzen A."/>
            <person name="Lutzoni F."/>
            <person name="Magnuson J."/>
            <person name="Mondo S."/>
            <person name="Nolan M."/>
            <person name="Ohm R."/>
            <person name="Pangilinan J."/>
            <person name="Park H.-J."/>
            <person name="Ramirez L."/>
            <person name="Alfaro M."/>
            <person name="Sun H."/>
            <person name="Tritt A."/>
            <person name="Yoshinaga Y."/>
            <person name="Zwiers L.-H."/>
            <person name="Turgeon B."/>
            <person name="Goodwin S."/>
            <person name="Spatafora J."/>
            <person name="Crous P."/>
            <person name="Grigoriev I."/>
        </authorList>
    </citation>
    <scope>NUCLEOTIDE SEQUENCE</scope>
    <source>
        <strain evidence="6">CBS 122367</strain>
    </source>
</reference>
<evidence type="ECO:0000256" key="1">
    <source>
        <dbReference type="ARBA" id="ARBA00004123"/>
    </source>
</evidence>
<comment type="subcellular location">
    <subcellularLocation>
        <location evidence="1">Nucleus</location>
    </subcellularLocation>
</comment>